<evidence type="ECO:0000313" key="16">
    <source>
        <dbReference type="Proteomes" id="UP001222027"/>
    </source>
</evidence>
<dbReference type="Gene3D" id="3.40.50.300">
    <property type="entry name" value="P-loop containing nucleotide triphosphate hydrolases"/>
    <property type="match status" value="2"/>
</dbReference>
<dbReference type="PROSITE" id="PS00211">
    <property type="entry name" value="ABC_TRANSPORTER_1"/>
    <property type="match status" value="2"/>
</dbReference>
<dbReference type="InterPro" id="IPR017871">
    <property type="entry name" value="ABC_transporter-like_CS"/>
</dbReference>
<dbReference type="Pfam" id="PF00005">
    <property type="entry name" value="ABC_tran"/>
    <property type="match status" value="2"/>
</dbReference>
<dbReference type="InterPro" id="IPR003439">
    <property type="entry name" value="ABC_transporter-like_ATP-bd"/>
</dbReference>
<sequence>MAGFSFDVGRSSHSRDRSALRGHHPTPSYARSPASGGRSPYRDDDVSWQTSASWQFEPGRWRELSGFGAALSPWTPADDTPRSNHSRTIFRRSANDYYLSRAADPRFHGQSEQARRLELHSYVSTTNNDRRSVELSKPNNSSVLVSKGRWNPAESNSFDSQDEFSLFGYSATTAAARHNPVSSYIDHSSNHQKPHDVLFSHDREEHRGHDVSDNSRENDVDGDDEEAVPASRPVGLFSLFKYSTALDLFLIFLGCIGSLISGGSLPWYSYMFGDVVNKMASQSGNHMIKEVERISVYMTALAAIVVIGSYMEITCWRMVGERSAQRIRREYLRAALRQDIGFFDTEMSTGDVMHGISSDVALIQEVMGEKVAHFVHHIFTFICGYMVGFLEAWKVALVVFSVTPVMMFCGIAYKAIYGGLAAAEEASYRRAGEVAQQAITSIRTVLSFVMEDEMAAKYEEGLEKSAPIGVKTGFAKGAGMGVIYLVTYSQWALAFWYGSLLVAKGEITGGAAIACFFAVNVGGRGLALSLSYYAQFAQGTVAAGRVFEVIDRTPEIDPYSSDGRALASVRGRVEFRGVDFAYPSRPDTMILRDLDLTIPASKTLALVGASGGGKSTIFALIERFYDPCRGSIRLDGHDLRTLRIQWLREQIALLGQEPVLFPTSILENVMMGREDATRKEAIVACAAVNADSFISGLPDGYDTQVGERGSQLSGGQKQRIALARAMIRNPRILLLDEPTSALDPETEATVQRAIDHFSAGRTTVVIAHRLATVRSADTIVVLDSGSVVESGRHHDLMGRPGPYAALVKLATDNMSANDVSKDNIGPIGPGPFNTAQYKRFDGGESTALFSTHKCGESVNGVEEQMDTQRPTKSSTSEMWGLQRPEVPVLLLGFILGIAAGAIFSVFPLLLGEALQVYFQPNTSKMKREVGYLAIAIVGLGLGCILTMTGQHGLCGWAGTRLTIRVRNRLFRSILRQEPGWFDLAENSTGALISWLSVDCAAFRSMLGDRHSVLLMGLGSVAAGLGASFALEWRLTLVAMAVAPFTLGASYFSLLVNLGPGSDDGAYAAASSVAAGAVSGVRTIAAFSAQQRIVSTFDRVLSQPTKESTKRTHLMGLGLGLSQGAMYGAYTLILWAGAHMIKSGDSSFGDVCKIFLILVLSSFSVGQLAGLAPNTSRAPAAIDRVLRIIKRRPSMMDNEGPQKGRRVEGGRLMEVELRRVTFSYPSRPGVAVLRKFSMRVRAGSTVALVGDSGSGKSTVVWLVQRFYDPEAGRVVVGGLDVREADVKWLRRECALVGQEPCLFGGSIRDNIRFGDSTASWAEIEEAAEAAHIHKFISGLPQGYETQVGEGGVQLSGGQKQRIAIARAILKRSRILLLDEATSALDVESERQVQEALRKASKRATTIVIAHRLATVRDADRVAVVRDGTVVEFGSHRSLLENHVDGVYAAMVRRESEGQALA</sequence>
<keyword evidence="7" id="KW-0067">ATP-binding</keyword>
<dbReference type="InterPro" id="IPR039421">
    <property type="entry name" value="Type_1_exporter"/>
</dbReference>
<dbReference type="CDD" id="cd03249">
    <property type="entry name" value="ABC_MTABC3_MDL1_MDL2"/>
    <property type="match status" value="1"/>
</dbReference>
<evidence type="ECO:0000313" key="15">
    <source>
        <dbReference type="EMBL" id="KAJ8465640.1"/>
    </source>
</evidence>
<dbReference type="SMART" id="SM00382">
    <property type="entry name" value="AAA"/>
    <property type="match status" value="2"/>
</dbReference>
<keyword evidence="8 12" id="KW-1133">Transmembrane helix</keyword>
<name>A0AAV8Q1Z5_ENSVE</name>
<dbReference type="SUPFAM" id="SSF90123">
    <property type="entry name" value="ABC transporter transmembrane region"/>
    <property type="match status" value="2"/>
</dbReference>
<dbReference type="GO" id="GO:0005524">
    <property type="term" value="F:ATP binding"/>
    <property type="evidence" value="ECO:0007669"/>
    <property type="project" value="UniProtKB-KW"/>
</dbReference>
<accession>A0AAV8Q1Z5</accession>
<feature type="domain" description="ABC transporter" evidence="13">
    <location>
        <begin position="573"/>
        <end position="809"/>
    </location>
</feature>
<dbReference type="PROSITE" id="PS50893">
    <property type="entry name" value="ABC_TRANSPORTER_2"/>
    <property type="match status" value="2"/>
</dbReference>
<comment type="subcellular location">
    <subcellularLocation>
        <location evidence="1">Cell membrane</location>
        <topology evidence="1">Multi-pass membrane protein</topology>
    </subcellularLocation>
</comment>
<keyword evidence="16" id="KW-1185">Reference proteome</keyword>
<evidence type="ECO:0000256" key="2">
    <source>
        <dbReference type="ARBA" id="ARBA00007577"/>
    </source>
</evidence>
<evidence type="ECO:0000256" key="5">
    <source>
        <dbReference type="ARBA" id="ARBA00022737"/>
    </source>
</evidence>
<dbReference type="InterPro" id="IPR003593">
    <property type="entry name" value="AAA+_ATPase"/>
</dbReference>
<feature type="region of interest" description="Disordered" evidence="11">
    <location>
        <begin position="1"/>
        <end position="46"/>
    </location>
</feature>
<protein>
    <recommendedName>
        <fullName evidence="17">ABC transporter B family member 19</fullName>
    </recommendedName>
</protein>
<evidence type="ECO:0000256" key="11">
    <source>
        <dbReference type="SAM" id="MobiDB-lite"/>
    </source>
</evidence>
<feature type="transmembrane region" description="Helical" evidence="12">
    <location>
        <begin position="294"/>
        <end position="319"/>
    </location>
</feature>
<dbReference type="PANTHER" id="PTHR43394">
    <property type="entry name" value="ATP-DEPENDENT PERMEASE MDL1, MITOCHONDRIAL"/>
    <property type="match status" value="1"/>
</dbReference>
<dbReference type="InterPro" id="IPR036640">
    <property type="entry name" value="ABC1_TM_sf"/>
</dbReference>
<dbReference type="Pfam" id="PF00664">
    <property type="entry name" value="ABC_membrane"/>
    <property type="match status" value="2"/>
</dbReference>
<feature type="transmembrane region" description="Helical" evidence="12">
    <location>
        <begin position="1012"/>
        <end position="1030"/>
    </location>
</feature>
<keyword evidence="6" id="KW-0547">Nucleotide-binding</keyword>
<feature type="compositionally biased region" description="Basic and acidic residues" evidence="11">
    <location>
        <begin position="204"/>
        <end position="219"/>
    </location>
</feature>
<proteinExistence type="inferred from homology"/>
<dbReference type="FunFam" id="3.40.50.300:FF:000251">
    <property type="entry name" value="ABC transporter B family member 19"/>
    <property type="match status" value="1"/>
</dbReference>
<comment type="caution">
    <text evidence="15">The sequence shown here is derived from an EMBL/GenBank/DDBJ whole genome shotgun (WGS) entry which is preliminary data.</text>
</comment>
<evidence type="ECO:0000256" key="8">
    <source>
        <dbReference type="ARBA" id="ARBA00022989"/>
    </source>
</evidence>
<dbReference type="FunFam" id="3.40.50.300:FF:000066">
    <property type="entry name" value="ABC transporter B family member 1"/>
    <property type="match status" value="1"/>
</dbReference>
<evidence type="ECO:0000256" key="6">
    <source>
        <dbReference type="ARBA" id="ARBA00022741"/>
    </source>
</evidence>
<evidence type="ECO:0000256" key="4">
    <source>
        <dbReference type="ARBA" id="ARBA00022692"/>
    </source>
</evidence>
<keyword evidence="5" id="KW-0677">Repeat</keyword>
<dbReference type="GO" id="GO:0015421">
    <property type="term" value="F:ABC-type oligopeptide transporter activity"/>
    <property type="evidence" value="ECO:0007669"/>
    <property type="project" value="TreeGrafter"/>
</dbReference>
<feature type="transmembrane region" description="Helical" evidence="12">
    <location>
        <begin position="888"/>
        <end position="909"/>
    </location>
</feature>
<reference evidence="15 16" key="1">
    <citation type="submission" date="2022-12" db="EMBL/GenBank/DDBJ databases">
        <title>Chromosome-scale assembly of the Ensete ventricosum genome.</title>
        <authorList>
            <person name="Dussert Y."/>
            <person name="Stocks J."/>
            <person name="Wendawek A."/>
            <person name="Woldeyes F."/>
            <person name="Nichols R.A."/>
            <person name="Borrell J.S."/>
        </authorList>
    </citation>
    <scope>NUCLEOTIDE SEQUENCE [LARGE SCALE GENOMIC DNA]</scope>
    <source>
        <strain evidence="16">cv. Maze</strain>
        <tissue evidence="15">Seeds</tissue>
    </source>
</reference>
<keyword evidence="9 12" id="KW-0472">Membrane</keyword>
<dbReference type="SUPFAM" id="SSF52540">
    <property type="entry name" value="P-loop containing nucleoside triphosphate hydrolases"/>
    <property type="match status" value="2"/>
</dbReference>
<dbReference type="GO" id="GO:0005886">
    <property type="term" value="C:plasma membrane"/>
    <property type="evidence" value="ECO:0007669"/>
    <property type="project" value="UniProtKB-SubCell"/>
</dbReference>
<feature type="domain" description="ABC transmembrane type-1" evidence="14">
    <location>
        <begin position="252"/>
        <end position="538"/>
    </location>
</feature>
<feature type="domain" description="ABC transmembrane type-1" evidence="14">
    <location>
        <begin position="890"/>
        <end position="1176"/>
    </location>
</feature>
<evidence type="ECO:0008006" key="17">
    <source>
        <dbReference type="Google" id="ProtNLM"/>
    </source>
</evidence>
<evidence type="ECO:0000256" key="10">
    <source>
        <dbReference type="ARBA" id="ARBA00023180"/>
    </source>
</evidence>
<keyword evidence="10" id="KW-0325">Glycoprotein</keyword>
<feature type="transmembrane region" description="Helical" evidence="12">
    <location>
        <begin position="371"/>
        <end position="390"/>
    </location>
</feature>
<feature type="domain" description="ABC transporter" evidence="13">
    <location>
        <begin position="1214"/>
        <end position="1450"/>
    </location>
</feature>
<comment type="similarity">
    <text evidence="2">Belongs to the ABC transporter superfamily. ABCB family. Multidrug resistance exporter (TC 3.A.1.201) subfamily.</text>
</comment>
<dbReference type="InterPro" id="IPR011527">
    <property type="entry name" value="ABC1_TM_dom"/>
</dbReference>
<evidence type="ECO:0000256" key="12">
    <source>
        <dbReference type="SAM" id="Phobius"/>
    </source>
</evidence>
<dbReference type="GO" id="GO:0016887">
    <property type="term" value="F:ATP hydrolysis activity"/>
    <property type="evidence" value="ECO:0007669"/>
    <property type="project" value="InterPro"/>
</dbReference>
<evidence type="ECO:0000259" key="14">
    <source>
        <dbReference type="PROSITE" id="PS50929"/>
    </source>
</evidence>
<dbReference type="CDD" id="cd18578">
    <property type="entry name" value="ABC_6TM_Pgp_ABCB1_D2_like"/>
    <property type="match status" value="1"/>
</dbReference>
<feature type="transmembrane region" description="Helical" evidence="12">
    <location>
        <begin position="1113"/>
        <end position="1133"/>
    </location>
</feature>
<feature type="transmembrane region" description="Helical" evidence="12">
    <location>
        <begin position="248"/>
        <end position="269"/>
    </location>
</feature>
<keyword evidence="3" id="KW-0813">Transport</keyword>
<feature type="transmembrane region" description="Helical" evidence="12">
    <location>
        <begin position="1036"/>
        <end position="1057"/>
    </location>
</feature>
<evidence type="ECO:0000256" key="3">
    <source>
        <dbReference type="ARBA" id="ARBA00022448"/>
    </source>
</evidence>
<dbReference type="Gene3D" id="1.20.1560.10">
    <property type="entry name" value="ABC transporter type 1, transmembrane domain"/>
    <property type="match status" value="3"/>
</dbReference>
<dbReference type="PANTHER" id="PTHR43394:SF11">
    <property type="entry name" value="ATP-BINDING CASSETTE TRANSPORTER"/>
    <property type="match status" value="1"/>
</dbReference>
<evidence type="ECO:0000256" key="9">
    <source>
        <dbReference type="ARBA" id="ARBA00023136"/>
    </source>
</evidence>
<dbReference type="GO" id="GO:0005743">
    <property type="term" value="C:mitochondrial inner membrane"/>
    <property type="evidence" value="ECO:0007669"/>
    <property type="project" value="TreeGrafter"/>
</dbReference>
<organism evidence="15 16">
    <name type="scientific">Ensete ventricosum</name>
    <name type="common">Abyssinian banana</name>
    <name type="synonym">Musa ensete</name>
    <dbReference type="NCBI Taxonomy" id="4639"/>
    <lineage>
        <taxon>Eukaryota</taxon>
        <taxon>Viridiplantae</taxon>
        <taxon>Streptophyta</taxon>
        <taxon>Embryophyta</taxon>
        <taxon>Tracheophyta</taxon>
        <taxon>Spermatophyta</taxon>
        <taxon>Magnoliopsida</taxon>
        <taxon>Liliopsida</taxon>
        <taxon>Zingiberales</taxon>
        <taxon>Musaceae</taxon>
        <taxon>Ensete</taxon>
    </lineage>
</organism>
<dbReference type="GO" id="GO:0090374">
    <property type="term" value="P:oligopeptide export from mitochondrion"/>
    <property type="evidence" value="ECO:0007669"/>
    <property type="project" value="TreeGrafter"/>
</dbReference>
<evidence type="ECO:0000256" key="7">
    <source>
        <dbReference type="ARBA" id="ARBA00022840"/>
    </source>
</evidence>
<feature type="transmembrane region" description="Helical" evidence="12">
    <location>
        <begin position="396"/>
        <end position="420"/>
    </location>
</feature>
<keyword evidence="4 12" id="KW-0812">Transmembrane</keyword>
<evidence type="ECO:0000256" key="1">
    <source>
        <dbReference type="ARBA" id="ARBA00004651"/>
    </source>
</evidence>
<gene>
    <name evidence="15" type="ORF">OPV22_028192</name>
</gene>
<feature type="transmembrane region" description="Helical" evidence="12">
    <location>
        <begin position="929"/>
        <end position="947"/>
    </location>
</feature>
<dbReference type="Proteomes" id="UP001222027">
    <property type="component" value="Unassembled WGS sequence"/>
</dbReference>
<dbReference type="PROSITE" id="PS50929">
    <property type="entry name" value="ABC_TM1F"/>
    <property type="match status" value="2"/>
</dbReference>
<dbReference type="EMBL" id="JAQQAF010000008">
    <property type="protein sequence ID" value="KAJ8465640.1"/>
    <property type="molecule type" value="Genomic_DNA"/>
</dbReference>
<dbReference type="CDD" id="cd18577">
    <property type="entry name" value="ABC_6TM_Pgp_ABCB1_D1_like"/>
    <property type="match status" value="1"/>
</dbReference>
<evidence type="ECO:0000259" key="13">
    <source>
        <dbReference type="PROSITE" id="PS50893"/>
    </source>
</evidence>
<dbReference type="InterPro" id="IPR027417">
    <property type="entry name" value="P-loop_NTPase"/>
</dbReference>
<feature type="region of interest" description="Disordered" evidence="11">
    <location>
        <begin position="204"/>
        <end position="227"/>
    </location>
</feature>